<proteinExistence type="predicted"/>
<evidence type="ECO:0000313" key="2">
    <source>
        <dbReference type="Proteomes" id="UP000626092"/>
    </source>
</evidence>
<dbReference type="EMBL" id="WJXA01000126">
    <property type="protein sequence ID" value="KAF7115707.1"/>
    <property type="molecule type" value="Genomic_DNA"/>
</dbReference>
<keyword evidence="2" id="KW-1185">Reference proteome</keyword>
<comment type="caution">
    <text evidence="1">The sequence shown here is derived from an EMBL/GenBank/DDBJ whole genome shotgun (WGS) entry which is preliminary data.</text>
</comment>
<gene>
    <name evidence="1" type="ORF">RHSIM_RhsimUnG0048900</name>
</gene>
<reference evidence="1" key="1">
    <citation type="submission" date="2019-11" db="EMBL/GenBank/DDBJ databases">
        <authorList>
            <person name="Liu Y."/>
            <person name="Hou J."/>
            <person name="Li T.-Q."/>
            <person name="Guan C.-H."/>
            <person name="Wu X."/>
            <person name="Wu H.-Z."/>
            <person name="Ling F."/>
            <person name="Zhang R."/>
            <person name="Shi X.-G."/>
            <person name="Ren J.-P."/>
            <person name="Chen E.-F."/>
            <person name="Sun J.-M."/>
        </authorList>
    </citation>
    <scope>NUCLEOTIDE SEQUENCE</scope>
    <source>
        <strain evidence="1">Adult_tree_wgs_1</strain>
        <tissue evidence="1">Leaves</tissue>
    </source>
</reference>
<name>A0A834FW01_RHOSS</name>
<protein>
    <submittedName>
        <fullName evidence="1">Uncharacterized protein</fullName>
    </submittedName>
</protein>
<accession>A0A834FW01</accession>
<dbReference type="PANTHER" id="PTHR34047:SF1">
    <property type="entry name" value="NUCLEAR INTRON MATURASE 2, MITOCHONDRIAL"/>
    <property type="match status" value="1"/>
</dbReference>
<dbReference type="AlphaFoldDB" id="A0A834FW01"/>
<dbReference type="Proteomes" id="UP000626092">
    <property type="component" value="Unassembled WGS sequence"/>
</dbReference>
<evidence type="ECO:0000313" key="1">
    <source>
        <dbReference type="EMBL" id="KAF7115707.1"/>
    </source>
</evidence>
<sequence>MFTSTHPRRVPDPDDPSTLMKEDGVALCSQMWIKNFCEPVKTVTNLTNYLRRFELWVLAYQKVCADEMGAYMPQNAIQRLEFFIKSPKEKEYESLSKRKIRAILTTMQPSSFQDRIVQEEECPHRVESCQEEFRGVLVVHKGRFDTILDGMKVGMVISALMRDVRDKKVIDLIKLALVTPVITTPHGEGEKKKMKRKYQKKRVLAEDEPKPDPYWLDTFFGFAPKEAEKLPSWGH</sequence>
<dbReference type="PANTHER" id="PTHR34047">
    <property type="entry name" value="NUCLEAR INTRON MATURASE 1, MITOCHONDRIAL-RELATED"/>
    <property type="match status" value="1"/>
</dbReference>
<organism evidence="1 2">
    <name type="scientific">Rhododendron simsii</name>
    <name type="common">Sims's rhododendron</name>
    <dbReference type="NCBI Taxonomy" id="118357"/>
    <lineage>
        <taxon>Eukaryota</taxon>
        <taxon>Viridiplantae</taxon>
        <taxon>Streptophyta</taxon>
        <taxon>Embryophyta</taxon>
        <taxon>Tracheophyta</taxon>
        <taxon>Spermatophyta</taxon>
        <taxon>Magnoliopsida</taxon>
        <taxon>eudicotyledons</taxon>
        <taxon>Gunneridae</taxon>
        <taxon>Pentapetalae</taxon>
        <taxon>asterids</taxon>
        <taxon>Ericales</taxon>
        <taxon>Ericaceae</taxon>
        <taxon>Ericoideae</taxon>
        <taxon>Rhodoreae</taxon>
        <taxon>Rhododendron</taxon>
    </lineage>
</organism>
<dbReference type="InterPro" id="IPR051083">
    <property type="entry name" value="GrpII_Intron_Splice-Mob/Def"/>
</dbReference>
<dbReference type="OrthoDB" id="596361at2759"/>